<organism evidence="1 2">
    <name type="scientific">Actinoplanes flavus</name>
    <dbReference type="NCBI Taxonomy" id="2820290"/>
    <lineage>
        <taxon>Bacteria</taxon>
        <taxon>Bacillati</taxon>
        <taxon>Actinomycetota</taxon>
        <taxon>Actinomycetes</taxon>
        <taxon>Micromonosporales</taxon>
        <taxon>Micromonosporaceae</taxon>
        <taxon>Actinoplanes</taxon>
    </lineage>
</organism>
<accession>A0ABS3UK86</accession>
<keyword evidence="2" id="KW-1185">Reference proteome</keyword>
<sequence length="130" mass="13918">MAAIIENVQIGIAAVHPGPTTMVDALVADVHLRAEWAGRLPPTVGQVIDVELDIDAVLEWEVTIAIGGGETLRPGPVLRGTVERQERDVLTMRIAEGFLQVEIDNRSIDAPPGTAIAVVADHLRLYPTNA</sequence>
<comment type="caution">
    <text evidence="1">The sequence shown here is derived from an EMBL/GenBank/DDBJ whole genome shotgun (WGS) entry which is preliminary data.</text>
</comment>
<proteinExistence type="predicted"/>
<dbReference type="RefSeq" id="WP_208468350.1">
    <property type="nucleotide sequence ID" value="NZ_JAGFNS010000010.1"/>
</dbReference>
<protein>
    <submittedName>
        <fullName evidence="1">Uncharacterized protein</fullName>
    </submittedName>
</protein>
<dbReference type="Proteomes" id="UP000679690">
    <property type="component" value="Unassembled WGS sequence"/>
</dbReference>
<dbReference type="EMBL" id="JAGFNS010000010">
    <property type="protein sequence ID" value="MBO3739189.1"/>
    <property type="molecule type" value="Genomic_DNA"/>
</dbReference>
<evidence type="ECO:0000313" key="2">
    <source>
        <dbReference type="Proteomes" id="UP000679690"/>
    </source>
</evidence>
<reference evidence="1 2" key="1">
    <citation type="submission" date="2021-03" db="EMBL/GenBank/DDBJ databases">
        <title>Actinoplanes flavus sp. nov., a novel actinomycete isolated from Coconut Palm rhizosphere soil.</title>
        <authorList>
            <person name="Luo X."/>
        </authorList>
    </citation>
    <scope>NUCLEOTIDE SEQUENCE [LARGE SCALE GENOMIC DNA]</scope>
    <source>
        <strain evidence="1 2">NEAU-H7</strain>
    </source>
</reference>
<evidence type="ECO:0000313" key="1">
    <source>
        <dbReference type="EMBL" id="MBO3739189.1"/>
    </source>
</evidence>
<gene>
    <name evidence="1" type="ORF">J5X75_16810</name>
</gene>
<name>A0ABS3UK86_9ACTN</name>